<dbReference type="EMBL" id="KL224759">
    <property type="protein sequence ID" value="KFW63377.1"/>
    <property type="molecule type" value="Genomic_DNA"/>
</dbReference>
<gene>
    <name evidence="14" type="ORF">AS28_11689</name>
</gene>
<dbReference type="FunFam" id="2.30.29.30:FF:000042">
    <property type="entry name" value="pleckstrin homology domain-containing family A member 1 isoform X2"/>
    <property type="match status" value="1"/>
</dbReference>
<keyword evidence="8" id="KW-0446">Lipid-binding</keyword>
<evidence type="ECO:0000256" key="8">
    <source>
        <dbReference type="ARBA" id="ARBA00023121"/>
    </source>
</evidence>
<dbReference type="CDD" id="cd13271">
    <property type="entry name" value="PH2_TAPP1_2"/>
    <property type="match status" value="1"/>
</dbReference>
<evidence type="ECO:0000256" key="6">
    <source>
        <dbReference type="ARBA" id="ARBA00022553"/>
    </source>
</evidence>
<sequence length="429" mass="47936">MPYLDRQNRICGFLDIEENETCGKFLRRYFILDTQANCLLWYMDNPQNLAIGAGAVGSLQLTYISKVSIATPKQKPKTPFCFVINALSQRYFLQASDQKDLQDWVEALNRASKITVPKGGSIPPATEITKPPVVPQAQDRKPQVAYKTEIIGGVVVHTPISINQNGGDGGEGSDVAAHPLLRRSQSYIPTSAAKPPAGPPVLKSGYCVKQGNGMISSSLFQRKSWKRRYFVLDEFSISYYKCEQDKEPLRSILLKDVCKTHECLVKSGDLLMRDNLFEIITSSRTFYIQADSPEDMHSWIRVITGAVQALKTRPREMSFMRSTSMVKPGGSTAPSQHRQAAEERRALCKAPSISSWQPWTPVPQAEGKQPTPEEAPMLLRDSMFVPAFTERDAGAALGKRVRHKSEPQHLKEKPFAFDLDDESIRTSDV</sequence>
<feature type="region of interest" description="Disordered" evidence="12">
    <location>
        <begin position="119"/>
        <end position="139"/>
    </location>
</feature>
<dbReference type="GO" id="GO:0005737">
    <property type="term" value="C:cytoplasm"/>
    <property type="evidence" value="ECO:0007669"/>
    <property type="project" value="UniProtKB-SubCell"/>
</dbReference>
<dbReference type="SMART" id="SM00233">
    <property type="entry name" value="PH"/>
    <property type="match status" value="2"/>
</dbReference>
<evidence type="ECO:0000256" key="4">
    <source>
        <dbReference type="ARBA" id="ARBA00022475"/>
    </source>
</evidence>
<keyword evidence="4" id="KW-1003">Cell membrane</keyword>
<dbReference type="PROSITE" id="PS50003">
    <property type="entry name" value="PH_DOMAIN"/>
    <property type="match status" value="2"/>
</dbReference>
<name>A0A093NT85_PYGAD</name>
<dbReference type="InterPro" id="IPR051707">
    <property type="entry name" value="PI-Interact_SigTrans_Reg"/>
</dbReference>
<keyword evidence="9" id="KW-0472">Membrane</keyword>
<evidence type="ECO:0000256" key="5">
    <source>
        <dbReference type="ARBA" id="ARBA00022490"/>
    </source>
</evidence>
<dbReference type="FunFam" id="2.30.29.30:FF:000049">
    <property type="entry name" value="pleckstrin homology domain-containing family A member 1 isoform X1"/>
    <property type="match status" value="1"/>
</dbReference>
<dbReference type="STRING" id="9238.A0A093NT85"/>
<dbReference type="GO" id="GO:0008289">
    <property type="term" value="F:lipid binding"/>
    <property type="evidence" value="ECO:0007669"/>
    <property type="project" value="UniProtKB-KW"/>
</dbReference>
<evidence type="ECO:0000256" key="7">
    <source>
        <dbReference type="ARBA" id="ARBA00022737"/>
    </source>
</evidence>
<dbReference type="CDD" id="cd13270">
    <property type="entry name" value="PH1_TAPP1_2"/>
    <property type="match status" value="1"/>
</dbReference>
<dbReference type="InterPro" id="IPR001849">
    <property type="entry name" value="PH_domain"/>
</dbReference>
<feature type="region of interest" description="Disordered" evidence="12">
    <location>
        <begin position="323"/>
        <end position="344"/>
    </location>
</feature>
<dbReference type="Gene3D" id="2.30.29.30">
    <property type="entry name" value="Pleckstrin-homology domain (PH domain)/Phosphotyrosine-binding domain (PTB)"/>
    <property type="match status" value="2"/>
</dbReference>
<dbReference type="Pfam" id="PF00169">
    <property type="entry name" value="PH"/>
    <property type="match status" value="2"/>
</dbReference>
<keyword evidence="5" id="KW-0963">Cytoplasm</keyword>
<evidence type="ECO:0000313" key="14">
    <source>
        <dbReference type="EMBL" id="KFW63377.1"/>
    </source>
</evidence>
<dbReference type="GO" id="GO:0005634">
    <property type="term" value="C:nucleus"/>
    <property type="evidence" value="ECO:0007669"/>
    <property type="project" value="UniProtKB-SubCell"/>
</dbReference>
<evidence type="ECO:0000256" key="9">
    <source>
        <dbReference type="ARBA" id="ARBA00023136"/>
    </source>
</evidence>
<comment type="subcellular location">
    <subcellularLocation>
        <location evidence="2">Cell membrane</location>
        <topology evidence="2">Peripheral membrane protein</topology>
    </subcellularLocation>
    <subcellularLocation>
        <location evidence="3">Cytoplasm</location>
    </subcellularLocation>
    <subcellularLocation>
        <location evidence="1">Nucleus</location>
    </subcellularLocation>
</comment>
<evidence type="ECO:0000256" key="12">
    <source>
        <dbReference type="SAM" id="MobiDB-lite"/>
    </source>
</evidence>
<keyword evidence="10" id="KW-0539">Nucleus</keyword>
<evidence type="ECO:0000256" key="3">
    <source>
        <dbReference type="ARBA" id="ARBA00004496"/>
    </source>
</evidence>
<evidence type="ECO:0000256" key="1">
    <source>
        <dbReference type="ARBA" id="ARBA00004123"/>
    </source>
</evidence>
<reference evidence="14 15" key="1">
    <citation type="submission" date="2014-04" db="EMBL/GenBank/DDBJ databases">
        <title>Genome evolution of avian class.</title>
        <authorList>
            <person name="Zhang G."/>
            <person name="Li C."/>
        </authorList>
    </citation>
    <scope>NUCLEOTIDE SEQUENCE [LARGE SCALE GENOMIC DNA]</scope>
    <source>
        <strain evidence="14">BGI_AS28</strain>
    </source>
</reference>
<evidence type="ECO:0000313" key="15">
    <source>
        <dbReference type="Proteomes" id="UP000054081"/>
    </source>
</evidence>
<dbReference type="GO" id="GO:0005886">
    <property type="term" value="C:plasma membrane"/>
    <property type="evidence" value="ECO:0007669"/>
    <property type="project" value="UniProtKB-SubCell"/>
</dbReference>
<accession>A0A093NT85</accession>
<keyword evidence="6" id="KW-0597">Phosphoprotein</keyword>
<proteinExistence type="predicted"/>
<evidence type="ECO:0000256" key="11">
    <source>
        <dbReference type="ARBA" id="ARBA00059661"/>
    </source>
</evidence>
<keyword evidence="15" id="KW-1185">Reference proteome</keyword>
<evidence type="ECO:0000256" key="2">
    <source>
        <dbReference type="ARBA" id="ARBA00004202"/>
    </source>
</evidence>
<dbReference type="PANTHER" id="PTHR14336:SF5">
    <property type="entry name" value="PLECKSTRIN HOMOLOGY DOMAIN-CONTAINING FAMILY A MEMBER 2"/>
    <property type="match status" value="1"/>
</dbReference>
<comment type="function">
    <text evidence="11">Binds specifically to phosphatidylinositol 3,4-diphosphate (PtdIns3,4P2), but not to other phosphoinositides. May recruit other proteins to the plasma membrane.</text>
</comment>
<protein>
    <submittedName>
        <fullName evidence="14">Pleckstrin homology domain-containing family A member 2</fullName>
    </submittedName>
</protein>
<dbReference type="InterPro" id="IPR011993">
    <property type="entry name" value="PH-like_dom_sf"/>
</dbReference>
<dbReference type="AlphaFoldDB" id="A0A093NT85"/>
<dbReference type="Proteomes" id="UP000054081">
    <property type="component" value="Unassembled WGS sequence"/>
</dbReference>
<evidence type="ECO:0000259" key="13">
    <source>
        <dbReference type="PROSITE" id="PS50003"/>
    </source>
</evidence>
<feature type="domain" description="PH" evidence="13">
    <location>
        <begin position="200"/>
        <end position="308"/>
    </location>
</feature>
<organism evidence="14 15">
    <name type="scientific">Pygoscelis adeliae</name>
    <name type="common">Adelie penguin</name>
    <dbReference type="NCBI Taxonomy" id="9238"/>
    <lineage>
        <taxon>Eukaryota</taxon>
        <taxon>Metazoa</taxon>
        <taxon>Chordata</taxon>
        <taxon>Craniata</taxon>
        <taxon>Vertebrata</taxon>
        <taxon>Euteleostomi</taxon>
        <taxon>Archelosauria</taxon>
        <taxon>Archosauria</taxon>
        <taxon>Dinosauria</taxon>
        <taxon>Saurischia</taxon>
        <taxon>Theropoda</taxon>
        <taxon>Coelurosauria</taxon>
        <taxon>Aves</taxon>
        <taxon>Neognathae</taxon>
        <taxon>Neoaves</taxon>
        <taxon>Aequornithes</taxon>
        <taxon>Sphenisciformes</taxon>
        <taxon>Spheniscidae</taxon>
        <taxon>Pygoscelis</taxon>
    </lineage>
</organism>
<evidence type="ECO:0000256" key="10">
    <source>
        <dbReference type="ARBA" id="ARBA00023242"/>
    </source>
</evidence>
<feature type="domain" description="PH" evidence="13">
    <location>
        <begin position="7"/>
        <end position="113"/>
    </location>
</feature>
<keyword evidence="7" id="KW-0677">Repeat</keyword>
<dbReference type="SUPFAM" id="SSF50729">
    <property type="entry name" value="PH domain-like"/>
    <property type="match status" value="2"/>
</dbReference>
<dbReference type="PANTHER" id="PTHR14336">
    <property type="entry name" value="TANDEM PH DOMAIN CONTAINING PROTEIN"/>
    <property type="match status" value="1"/>
</dbReference>